<sequence>MTDAKEIRALAERMRARGAQVELRADADGYLDSVQITHAPGIGPHAMGLVAAAEAMRAWLVAEEGQAESLALRDLDDAIADGDSDDWRGWHDEPKRTRRPKPDPPPKD</sequence>
<evidence type="ECO:0000313" key="3">
    <source>
        <dbReference type="Proteomes" id="UP001595420"/>
    </source>
</evidence>
<evidence type="ECO:0000313" key="2">
    <source>
        <dbReference type="EMBL" id="MFC3002284.1"/>
    </source>
</evidence>
<accession>A0ABV7BYY7</accession>
<evidence type="ECO:0000256" key="1">
    <source>
        <dbReference type="SAM" id="MobiDB-lite"/>
    </source>
</evidence>
<gene>
    <name evidence="2" type="ORF">ACFOD3_20465</name>
</gene>
<feature type="compositionally biased region" description="Basic and acidic residues" evidence="1">
    <location>
        <begin position="85"/>
        <end position="108"/>
    </location>
</feature>
<organism evidence="2 3">
    <name type="scientific">Falsiroseomonas tokyonensis</name>
    <dbReference type="NCBI Taxonomy" id="430521"/>
    <lineage>
        <taxon>Bacteria</taxon>
        <taxon>Pseudomonadati</taxon>
        <taxon>Pseudomonadota</taxon>
        <taxon>Alphaproteobacteria</taxon>
        <taxon>Acetobacterales</taxon>
        <taxon>Roseomonadaceae</taxon>
        <taxon>Falsiroseomonas</taxon>
    </lineage>
</organism>
<keyword evidence="3" id="KW-1185">Reference proteome</keyword>
<dbReference type="EMBL" id="JBHRSB010000006">
    <property type="protein sequence ID" value="MFC3002284.1"/>
    <property type="molecule type" value="Genomic_DNA"/>
</dbReference>
<feature type="region of interest" description="Disordered" evidence="1">
    <location>
        <begin position="79"/>
        <end position="108"/>
    </location>
</feature>
<reference evidence="3" key="1">
    <citation type="journal article" date="2019" name="Int. J. Syst. Evol. Microbiol.">
        <title>The Global Catalogue of Microorganisms (GCM) 10K type strain sequencing project: providing services to taxonomists for standard genome sequencing and annotation.</title>
        <authorList>
            <consortium name="The Broad Institute Genomics Platform"/>
            <consortium name="The Broad Institute Genome Sequencing Center for Infectious Disease"/>
            <person name="Wu L."/>
            <person name="Ma J."/>
        </authorList>
    </citation>
    <scope>NUCLEOTIDE SEQUENCE [LARGE SCALE GENOMIC DNA]</scope>
    <source>
        <strain evidence="3">CGMCC 1.16855</strain>
    </source>
</reference>
<dbReference type="RefSeq" id="WP_216838363.1">
    <property type="nucleotide sequence ID" value="NZ_JAFNJS010000006.1"/>
</dbReference>
<dbReference type="Proteomes" id="UP001595420">
    <property type="component" value="Unassembled WGS sequence"/>
</dbReference>
<proteinExistence type="predicted"/>
<name>A0ABV7BYY7_9PROT</name>
<protein>
    <submittedName>
        <fullName evidence="2">Uncharacterized protein</fullName>
    </submittedName>
</protein>
<comment type="caution">
    <text evidence="2">The sequence shown here is derived from an EMBL/GenBank/DDBJ whole genome shotgun (WGS) entry which is preliminary data.</text>
</comment>